<dbReference type="GO" id="GO:0042554">
    <property type="term" value="P:superoxide anion generation"/>
    <property type="evidence" value="ECO:0007669"/>
    <property type="project" value="TreeGrafter"/>
</dbReference>
<keyword evidence="1 2" id="KW-0728">SH3 domain</keyword>
<feature type="domain" description="SH3" evidence="4">
    <location>
        <begin position="239"/>
        <end position="298"/>
    </location>
</feature>
<dbReference type="InterPro" id="IPR051228">
    <property type="entry name" value="NADPH_Oxidase/PX-Domain"/>
</dbReference>
<feature type="compositionally biased region" description="Polar residues" evidence="3">
    <location>
        <begin position="410"/>
        <end position="423"/>
    </location>
</feature>
<dbReference type="InterPro" id="IPR035758">
    <property type="entry name" value="NoxO1_SH3_2"/>
</dbReference>
<dbReference type="InterPro" id="IPR001683">
    <property type="entry name" value="PX_dom"/>
</dbReference>
<feature type="compositionally biased region" description="Low complexity" evidence="3">
    <location>
        <begin position="386"/>
        <end position="397"/>
    </location>
</feature>
<dbReference type="Gene3D" id="3.30.1520.10">
    <property type="entry name" value="Phox-like domain"/>
    <property type="match status" value="1"/>
</dbReference>
<evidence type="ECO:0000256" key="1">
    <source>
        <dbReference type="ARBA" id="ARBA00022443"/>
    </source>
</evidence>
<dbReference type="PANTHER" id="PTHR15706:SF10">
    <property type="entry name" value="NADPH OXIDASE ORGANIZER 1"/>
    <property type="match status" value="1"/>
</dbReference>
<dbReference type="Ensembl" id="ENSSANT00000106947.1">
    <property type="protein sequence ID" value="ENSSANP00000100741.1"/>
    <property type="gene ID" value="ENSSANG00000049527.1"/>
</dbReference>
<feature type="region of interest" description="Disordered" evidence="3">
    <location>
        <begin position="335"/>
        <end position="360"/>
    </location>
</feature>
<dbReference type="PROSITE" id="PS50002">
    <property type="entry name" value="SH3"/>
    <property type="match status" value="1"/>
</dbReference>
<dbReference type="InterPro" id="IPR001452">
    <property type="entry name" value="SH3_domain"/>
</dbReference>
<dbReference type="GO" id="GO:0016176">
    <property type="term" value="F:superoxide-generating NADPH oxidase activator activity"/>
    <property type="evidence" value="ECO:0007669"/>
    <property type="project" value="TreeGrafter"/>
</dbReference>
<dbReference type="SMART" id="SM00312">
    <property type="entry name" value="PX"/>
    <property type="match status" value="1"/>
</dbReference>
<dbReference type="SMART" id="SM00326">
    <property type="entry name" value="SH3"/>
    <property type="match status" value="2"/>
</dbReference>
<dbReference type="PROSITE" id="PS50195">
    <property type="entry name" value="PX"/>
    <property type="match status" value="1"/>
</dbReference>
<dbReference type="GO" id="GO:0005737">
    <property type="term" value="C:cytoplasm"/>
    <property type="evidence" value="ECO:0007669"/>
    <property type="project" value="TreeGrafter"/>
</dbReference>
<feature type="region of interest" description="Disordered" evidence="3">
    <location>
        <begin position="373"/>
        <end position="450"/>
    </location>
</feature>
<dbReference type="Proteomes" id="UP000472260">
    <property type="component" value="Unassembled WGS sequence"/>
</dbReference>
<accession>A0A671SY20</accession>
<dbReference type="Pfam" id="PF00787">
    <property type="entry name" value="PX"/>
    <property type="match status" value="1"/>
</dbReference>
<evidence type="ECO:0000256" key="3">
    <source>
        <dbReference type="SAM" id="MobiDB-lite"/>
    </source>
</evidence>
<evidence type="ECO:0000313" key="6">
    <source>
        <dbReference type="Ensembl" id="ENSSANP00000100741.1"/>
    </source>
</evidence>
<dbReference type="Gene3D" id="2.30.30.40">
    <property type="entry name" value="SH3 Domains"/>
    <property type="match status" value="2"/>
</dbReference>
<organism evidence="6 7">
    <name type="scientific">Sinocyclocheilus anshuiensis</name>
    <dbReference type="NCBI Taxonomy" id="1608454"/>
    <lineage>
        <taxon>Eukaryota</taxon>
        <taxon>Metazoa</taxon>
        <taxon>Chordata</taxon>
        <taxon>Craniata</taxon>
        <taxon>Vertebrata</taxon>
        <taxon>Euteleostomi</taxon>
        <taxon>Actinopterygii</taxon>
        <taxon>Neopterygii</taxon>
        <taxon>Teleostei</taxon>
        <taxon>Ostariophysi</taxon>
        <taxon>Cypriniformes</taxon>
        <taxon>Cyprinidae</taxon>
        <taxon>Cyprininae</taxon>
        <taxon>Sinocyclocheilus</taxon>
    </lineage>
</organism>
<dbReference type="InterPro" id="IPR036871">
    <property type="entry name" value="PX_dom_sf"/>
</dbReference>
<proteinExistence type="predicted"/>
<name>A0A671SY20_9TELE</name>
<dbReference type="SUPFAM" id="SSF64268">
    <property type="entry name" value="PX domain"/>
    <property type="match status" value="1"/>
</dbReference>
<dbReference type="PANTHER" id="PTHR15706">
    <property type="entry name" value="SH3 MULTIPLE DOMAIN"/>
    <property type="match status" value="1"/>
</dbReference>
<dbReference type="InterPro" id="IPR036028">
    <property type="entry name" value="SH3-like_dom_sf"/>
</dbReference>
<evidence type="ECO:0000256" key="2">
    <source>
        <dbReference type="PROSITE-ProRule" id="PRU00192"/>
    </source>
</evidence>
<reference evidence="6" key="1">
    <citation type="submission" date="2025-08" db="UniProtKB">
        <authorList>
            <consortium name="Ensembl"/>
        </authorList>
    </citation>
    <scope>IDENTIFICATION</scope>
</reference>
<sequence>MGEQRHPVKIQLVGVMQKEVVKLYMTTVLWSDHNDITVYRSLEDFKTLHRHLKKKFPPSNPFRRSGRIIPKFKAARVKKSMQKWSPSKSVLRLKALEEYCSELLKSDPRICQSSELLQFLLPKPQDLDSDFAKNSIVIMPSETSLRSSNVGMNNVTQPFVAETYRCIATYETKDTKNQPFKVEVDEIVDVLQKSDNGWWISGNKLGTLVENEAKCLAWFPAPYLQRAEMGDDGPDVMDGGSVFYVAAKSYKAMNSDELSVEIGSVVEVLQKSDNGWWIVRYNRKAGFVPAMYLQPYSNPRIHLMPAKREMTSSTLDLAQLHRPGEDFLQVSGRELSRSQDNLGPSGSTLDPKDKQMSRSMSGFPSIRVEFAKNGPQSSLSDDSKAFSDQSSFSGSDSLNCLDSEEHLRQSRTPTPDSSGSLSPESAGEGKMIGSSLNKMPSTPKIPPRPQAQEILKRCTTVTRKNLIIVHCVTLA</sequence>
<dbReference type="CDD" id="cd12024">
    <property type="entry name" value="SH3_NoxO1_2"/>
    <property type="match status" value="1"/>
</dbReference>
<evidence type="ECO:0000259" key="4">
    <source>
        <dbReference type="PROSITE" id="PS50002"/>
    </source>
</evidence>
<reference evidence="6" key="2">
    <citation type="submission" date="2025-09" db="UniProtKB">
        <authorList>
            <consortium name="Ensembl"/>
        </authorList>
    </citation>
    <scope>IDENTIFICATION</scope>
</reference>
<dbReference type="FunFam" id="2.30.30.40:FF:000219">
    <property type="entry name" value="NADPH oxidase organizer 1"/>
    <property type="match status" value="1"/>
</dbReference>
<keyword evidence="7" id="KW-1185">Reference proteome</keyword>
<dbReference type="GO" id="GO:0035091">
    <property type="term" value="F:phosphatidylinositol binding"/>
    <property type="evidence" value="ECO:0007669"/>
    <property type="project" value="InterPro"/>
</dbReference>
<dbReference type="SUPFAM" id="SSF50044">
    <property type="entry name" value="SH3-domain"/>
    <property type="match status" value="2"/>
</dbReference>
<evidence type="ECO:0000313" key="7">
    <source>
        <dbReference type="Proteomes" id="UP000472260"/>
    </source>
</evidence>
<feature type="domain" description="PX" evidence="5">
    <location>
        <begin position="1"/>
        <end position="127"/>
    </location>
</feature>
<evidence type="ECO:0000259" key="5">
    <source>
        <dbReference type="PROSITE" id="PS50195"/>
    </source>
</evidence>
<feature type="compositionally biased region" description="Polar residues" evidence="3">
    <location>
        <begin position="338"/>
        <end position="348"/>
    </location>
</feature>
<protein>
    <submittedName>
        <fullName evidence="6">NADPH oxidase organizer 1a</fullName>
    </submittedName>
</protein>
<dbReference type="Pfam" id="PF00018">
    <property type="entry name" value="SH3_1"/>
    <property type="match status" value="1"/>
</dbReference>
<dbReference type="AlphaFoldDB" id="A0A671SY20"/>
<dbReference type="FunFam" id="3.30.1520.10:FF:000040">
    <property type="entry name" value="NADPH oxidase organizer 1"/>
    <property type="match status" value="1"/>
</dbReference>